<evidence type="ECO:0000259" key="1">
    <source>
        <dbReference type="PROSITE" id="PS51352"/>
    </source>
</evidence>
<name>A0ABT1SP62_9FIRM</name>
<dbReference type="InterPro" id="IPR012336">
    <property type="entry name" value="Thioredoxin-like_fold"/>
</dbReference>
<dbReference type="PROSITE" id="PS51352">
    <property type="entry name" value="THIOREDOXIN_2"/>
    <property type="match status" value="1"/>
</dbReference>
<dbReference type="SUPFAM" id="SSF52833">
    <property type="entry name" value="Thioredoxin-like"/>
    <property type="match status" value="1"/>
</dbReference>
<comment type="caution">
    <text evidence="2">The sequence shown here is derived from an EMBL/GenBank/DDBJ whole genome shotgun (WGS) entry which is preliminary data.</text>
</comment>
<dbReference type="EMBL" id="JANGEW010000001">
    <property type="protein sequence ID" value="MCQ5341655.1"/>
    <property type="molecule type" value="Genomic_DNA"/>
</dbReference>
<sequence length="180" mass="20201">MRTKTKVLVCLAAVCVVLSLFFWPEKEPDAYSSATIEAAEEVSRAETEMLAPDERLYGEDGDVRLQDLYNQKPVCLFFWAVWSDDSLKNLALLEEMYQKYGADVTFVAVPTGPDADKGAAYCRKKGYGIPVYGGDGQLFRDYGIADVPQVIFIARGGQMSFPYRGVLTERQMEVELEKIK</sequence>
<proteinExistence type="predicted"/>
<dbReference type="PANTHER" id="PTHR42852:SF17">
    <property type="entry name" value="THIOREDOXIN-LIKE PROTEIN HI_1115"/>
    <property type="match status" value="1"/>
</dbReference>
<dbReference type="Gene3D" id="3.40.30.10">
    <property type="entry name" value="Glutaredoxin"/>
    <property type="match status" value="1"/>
</dbReference>
<feature type="domain" description="Thioredoxin" evidence="1">
    <location>
        <begin position="45"/>
        <end position="180"/>
    </location>
</feature>
<reference evidence="2 3" key="1">
    <citation type="submission" date="2022-06" db="EMBL/GenBank/DDBJ databases">
        <title>Isolation of gut microbiota from human fecal samples.</title>
        <authorList>
            <person name="Pamer E.G."/>
            <person name="Barat B."/>
            <person name="Waligurski E."/>
            <person name="Medina S."/>
            <person name="Paddock L."/>
            <person name="Mostad J."/>
        </authorList>
    </citation>
    <scope>NUCLEOTIDE SEQUENCE [LARGE SCALE GENOMIC DNA]</scope>
    <source>
        <strain evidence="2 3">DFI.1.1</strain>
    </source>
</reference>
<dbReference type="Proteomes" id="UP001206692">
    <property type="component" value="Unassembled WGS sequence"/>
</dbReference>
<dbReference type="RefSeq" id="WP_154253951.1">
    <property type="nucleotide sequence ID" value="NZ_JAJCIO010000001.1"/>
</dbReference>
<evidence type="ECO:0000313" key="2">
    <source>
        <dbReference type="EMBL" id="MCQ5341655.1"/>
    </source>
</evidence>
<protein>
    <submittedName>
        <fullName evidence="2">TlpA family protein disulfide reductase</fullName>
    </submittedName>
</protein>
<organism evidence="2 3">
    <name type="scientific">Megasphaera massiliensis</name>
    <dbReference type="NCBI Taxonomy" id="1232428"/>
    <lineage>
        <taxon>Bacteria</taxon>
        <taxon>Bacillati</taxon>
        <taxon>Bacillota</taxon>
        <taxon>Negativicutes</taxon>
        <taxon>Veillonellales</taxon>
        <taxon>Veillonellaceae</taxon>
        <taxon>Megasphaera</taxon>
    </lineage>
</organism>
<dbReference type="PANTHER" id="PTHR42852">
    <property type="entry name" value="THIOL:DISULFIDE INTERCHANGE PROTEIN DSBE"/>
    <property type="match status" value="1"/>
</dbReference>
<keyword evidence="3" id="KW-1185">Reference proteome</keyword>
<gene>
    <name evidence="2" type="ORF">NE675_01210</name>
</gene>
<evidence type="ECO:0000313" key="3">
    <source>
        <dbReference type="Proteomes" id="UP001206692"/>
    </source>
</evidence>
<dbReference type="InterPro" id="IPR036249">
    <property type="entry name" value="Thioredoxin-like_sf"/>
</dbReference>
<dbReference type="InterPro" id="IPR013766">
    <property type="entry name" value="Thioredoxin_domain"/>
</dbReference>
<accession>A0ABT1SP62</accession>
<dbReference type="CDD" id="cd02966">
    <property type="entry name" value="TlpA_like_family"/>
    <property type="match status" value="1"/>
</dbReference>
<dbReference type="Pfam" id="PF13905">
    <property type="entry name" value="Thioredoxin_8"/>
    <property type="match status" value="1"/>
</dbReference>
<dbReference type="InterPro" id="IPR050553">
    <property type="entry name" value="Thioredoxin_ResA/DsbE_sf"/>
</dbReference>